<dbReference type="AlphaFoldDB" id="A0A9X2UBF3"/>
<sequence>MAKKSKHFEEKKLFQLVRELNVSENRILDLLREEGYESAISGSGVSAKIVNEEAYLVLRKEYGDDSEAAARLRELREDNASREGESAPPEPGETVTATTERLHSKHGAFVSVGAYEGRIRTDKLAWMDFEAPEEIVQPGEEVECVVENVKRIDGEQKLELSRKKALPSPWKRYEVGDVLEGEVSNITDFGVFVDLEYGGTGLVHESEMSWTEAVNNPEEKFEIGGDVIVCIIDLDSDEKQIDLSRRRVSHQNLEVSDLPAVESQHSAEVRHIDLEDGVLVELSPGIDGRIPSDKLYWDRIVTNPSKVDFSSGDEIEVVVVDLSEDGPNITLSYKHTRPDPWGDYASQYTEGSVHGAEVRSITGNSVMARLLPDGPDVEVHWKQLADGFRLDEEDDPVKKDLTDHYGEGARIQVRIQRFDADKEAVYVSETAVQDDIDEKWRSYAERFYQRSEHLGTIVGIEDDGTMDVQLPDGPKAILPKTLRLQKSESNDDQLKEEDTIAVQVHHFSLKNREVVLEELNKPLEEIETPYSWKPGTQNITQELVDAVFERVQPKLKDQVRGSFSRLKEELTERIPKIIERELQDRELLGGSEEIFKDLPEGLLDEIREAVMDETEDLVEEKVSEWYEISEEDIQQLKDDLKETAESEKGNLEDWVEDRQEELRSRHADRVQSLKEAVGLSFDDERLKKAPEPPSDKFRGEEWELIRHIIQYTRGQGLYYDEEVIENFYTCLKCDDLVILSGLSGVGKSKLPKHVADAIGGVFEMEPVRPNWNDDRDLLGYYNPRTGSYQSTTFLDTLIEASENRDRLYILCLDEMNLAPPEYYFALFLSKLESDTDEFHPDPSLSREVLQSQKREILAEILELEDKLKEVGAGREDSLQYQIKALRRQIDELSNYYEVQIPPNVKFVGTVNVDQTTEGFSDKVLDRANVIQFESPDLKNLRKLDQHEDVSPKLLPFSEFQEFASVEPGVPAEKPLSDYDNHLTEINEFMSGSLGFGYRVYNAVLRYMKLIEAENYYDQSQGNKGLSLDEAFDSQLIQRVLPKIRGMDTRDISSSLKNFKSFLDEESEGPANMEDSKTAKRLRRMIDQLDDKGYVNYWEV</sequence>
<evidence type="ECO:0000259" key="6">
    <source>
        <dbReference type="PROSITE" id="PS50126"/>
    </source>
</evidence>
<dbReference type="GO" id="GO:0003729">
    <property type="term" value="F:mRNA binding"/>
    <property type="evidence" value="ECO:0007669"/>
    <property type="project" value="TreeGrafter"/>
</dbReference>
<dbReference type="Gene3D" id="2.40.50.140">
    <property type="entry name" value="Nucleic acid-binding proteins"/>
    <property type="match status" value="4"/>
</dbReference>
<dbReference type="Pfam" id="PF00575">
    <property type="entry name" value="S1"/>
    <property type="match status" value="1"/>
</dbReference>
<feature type="domain" description="S1 motif" evidence="6">
    <location>
        <begin position="176"/>
        <end position="246"/>
    </location>
</feature>
<evidence type="ECO:0000256" key="4">
    <source>
        <dbReference type="SAM" id="Coils"/>
    </source>
</evidence>
<evidence type="ECO:0000256" key="1">
    <source>
        <dbReference type="ARBA" id="ARBA00006767"/>
    </source>
</evidence>
<evidence type="ECO:0000256" key="2">
    <source>
        <dbReference type="ARBA" id="ARBA00022980"/>
    </source>
</evidence>
<dbReference type="Gene3D" id="3.40.50.300">
    <property type="entry name" value="P-loop containing nucleotide triphosphate hydrolases"/>
    <property type="match status" value="1"/>
</dbReference>
<dbReference type="Proteomes" id="UP001155010">
    <property type="component" value="Unassembled WGS sequence"/>
</dbReference>
<proteinExistence type="inferred from homology"/>
<comment type="caution">
    <text evidence="7">The sequence shown here is derived from an EMBL/GenBank/DDBJ whole genome shotgun (WGS) entry which is preliminary data.</text>
</comment>
<dbReference type="SMART" id="SM00316">
    <property type="entry name" value="S1"/>
    <property type="match status" value="5"/>
</dbReference>
<keyword evidence="3" id="KW-0687">Ribonucleoprotein</keyword>
<feature type="coiled-coil region" evidence="4">
    <location>
        <begin position="626"/>
        <end position="657"/>
    </location>
</feature>
<dbReference type="InterPro" id="IPR050437">
    <property type="entry name" value="Ribos_protein_bS1-like"/>
</dbReference>
<dbReference type="PANTHER" id="PTHR10724">
    <property type="entry name" value="30S RIBOSOMAL PROTEIN S1"/>
    <property type="match status" value="1"/>
</dbReference>
<dbReference type="InterPro" id="IPR027417">
    <property type="entry name" value="P-loop_NTPase"/>
</dbReference>
<name>A0A9X2UBF3_9BACT</name>
<feature type="coiled-coil region" evidence="4">
    <location>
        <begin position="846"/>
        <end position="895"/>
    </location>
</feature>
<dbReference type="PANTHER" id="PTHR10724:SF7">
    <property type="entry name" value="SMALL RIBOSOMAL SUBUNIT PROTEIN BS1C"/>
    <property type="match status" value="1"/>
</dbReference>
<comment type="similarity">
    <text evidence="1">Belongs to the bacterial ribosomal protein bS1 family.</text>
</comment>
<evidence type="ECO:0000313" key="7">
    <source>
        <dbReference type="EMBL" id="MCS3953372.1"/>
    </source>
</evidence>
<evidence type="ECO:0000256" key="5">
    <source>
        <dbReference type="SAM" id="MobiDB-lite"/>
    </source>
</evidence>
<keyword evidence="2 7" id="KW-0689">Ribosomal protein</keyword>
<dbReference type="GO" id="GO:0006412">
    <property type="term" value="P:translation"/>
    <property type="evidence" value="ECO:0007669"/>
    <property type="project" value="TreeGrafter"/>
</dbReference>
<dbReference type="SUPFAM" id="SSF50249">
    <property type="entry name" value="Nucleic acid-binding proteins"/>
    <property type="match status" value="4"/>
</dbReference>
<dbReference type="PROSITE" id="PS50126">
    <property type="entry name" value="S1"/>
    <property type="match status" value="3"/>
</dbReference>
<feature type="domain" description="S1 motif" evidence="6">
    <location>
        <begin position="92"/>
        <end position="163"/>
    </location>
</feature>
<dbReference type="SUPFAM" id="SSF52540">
    <property type="entry name" value="P-loop containing nucleoside triphosphate hydrolases"/>
    <property type="match status" value="1"/>
</dbReference>
<dbReference type="InterPro" id="IPR012340">
    <property type="entry name" value="NA-bd_OB-fold"/>
</dbReference>
<protein>
    <submittedName>
        <fullName evidence="7">Ribosomal protein S1/gas vesicle protein</fullName>
    </submittedName>
</protein>
<feature type="domain" description="S1 motif" evidence="6">
    <location>
        <begin position="262"/>
        <end position="334"/>
    </location>
</feature>
<reference evidence="7" key="1">
    <citation type="submission" date="2022-08" db="EMBL/GenBank/DDBJ databases">
        <title>Genomic Encyclopedia of Type Strains, Phase V (KMG-V): Genome sequencing to study the core and pangenomes of soil and plant-associated prokaryotes.</title>
        <authorList>
            <person name="Whitman W."/>
        </authorList>
    </citation>
    <scope>NUCLEOTIDE SEQUENCE</scope>
    <source>
        <strain evidence="7">SP2017</strain>
    </source>
</reference>
<feature type="region of interest" description="Disordered" evidence="5">
    <location>
        <begin position="77"/>
        <end position="101"/>
    </location>
</feature>
<dbReference type="EMBL" id="JANUBB010000024">
    <property type="protein sequence ID" value="MCS3953372.1"/>
    <property type="molecule type" value="Genomic_DNA"/>
</dbReference>
<dbReference type="InterPro" id="IPR003029">
    <property type="entry name" value="S1_domain"/>
</dbReference>
<gene>
    <name evidence="7" type="ORF">GGP83_003347</name>
</gene>
<accession>A0A9X2UBF3</accession>
<keyword evidence="4" id="KW-0175">Coiled coil</keyword>
<organism evidence="7 8">
    <name type="scientific">Salinibacter ruber</name>
    <dbReference type="NCBI Taxonomy" id="146919"/>
    <lineage>
        <taxon>Bacteria</taxon>
        <taxon>Pseudomonadati</taxon>
        <taxon>Rhodothermota</taxon>
        <taxon>Rhodothermia</taxon>
        <taxon>Rhodothermales</taxon>
        <taxon>Salinibacteraceae</taxon>
        <taxon>Salinibacter</taxon>
    </lineage>
</organism>
<dbReference type="GO" id="GO:0003735">
    <property type="term" value="F:structural constituent of ribosome"/>
    <property type="evidence" value="ECO:0007669"/>
    <property type="project" value="TreeGrafter"/>
</dbReference>
<dbReference type="RefSeq" id="WP_259082616.1">
    <property type="nucleotide sequence ID" value="NZ_JANUBB010000024.1"/>
</dbReference>
<dbReference type="CDD" id="cd00164">
    <property type="entry name" value="S1_like"/>
    <property type="match status" value="1"/>
</dbReference>
<dbReference type="GO" id="GO:0022627">
    <property type="term" value="C:cytosolic small ribosomal subunit"/>
    <property type="evidence" value="ECO:0007669"/>
    <property type="project" value="TreeGrafter"/>
</dbReference>
<evidence type="ECO:0000313" key="8">
    <source>
        <dbReference type="Proteomes" id="UP001155010"/>
    </source>
</evidence>
<evidence type="ECO:0000256" key="3">
    <source>
        <dbReference type="ARBA" id="ARBA00023274"/>
    </source>
</evidence>